<feature type="domain" description="Shikimate dehydrogenase substrate binding N-terminal" evidence="4">
    <location>
        <begin position="14"/>
        <end position="97"/>
    </location>
</feature>
<keyword evidence="2" id="KW-0560">Oxidoreductase</keyword>
<dbReference type="EMBL" id="FNBZ01000003">
    <property type="protein sequence ID" value="SDG13295.1"/>
    <property type="molecule type" value="Genomic_DNA"/>
</dbReference>
<dbReference type="InterPro" id="IPR013708">
    <property type="entry name" value="Shikimate_DH-bd_N"/>
</dbReference>
<dbReference type="PANTHER" id="PTHR21089:SF1">
    <property type="entry name" value="BIFUNCTIONAL 3-DEHYDROQUINATE DEHYDRATASE_SHIKIMATE DEHYDROGENASE, CHLOROPLASTIC"/>
    <property type="match status" value="1"/>
</dbReference>
<comment type="pathway">
    <text evidence="1">Metabolic intermediate biosynthesis; chorismate biosynthesis; chorismate from D-erythrose 4-phosphate and phosphoenolpyruvate: step 4/7.</text>
</comment>
<evidence type="ECO:0000256" key="3">
    <source>
        <dbReference type="ARBA" id="ARBA00023141"/>
    </source>
</evidence>
<dbReference type="Gene3D" id="3.40.50.10860">
    <property type="entry name" value="Leucine Dehydrogenase, chain A, domain 1"/>
    <property type="match status" value="1"/>
</dbReference>
<evidence type="ECO:0000256" key="2">
    <source>
        <dbReference type="ARBA" id="ARBA00023002"/>
    </source>
</evidence>
<dbReference type="CDD" id="cd01065">
    <property type="entry name" value="NAD_bind_Shikimate_DH"/>
    <property type="match status" value="1"/>
</dbReference>
<evidence type="ECO:0000313" key="5">
    <source>
        <dbReference type="EMBL" id="SDG13295.1"/>
    </source>
</evidence>
<keyword evidence="3" id="KW-0028">Amino-acid biosynthesis</keyword>
<dbReference type="InterPro" id="IPR036291">
    <property type="entry name" value="NAD(P)-bd_dom_sf"/>
</dbReference>
<dbReference type="Gene3D" id="3.40.50.720">
    <property type="entry name" value="NAD(P)-binding Rossmann-like Domain"/>
    <property type="match status" value="1"/>
</dbReference>
<dbReference type="Pfam" id="PF08501">
    <property type="entry name" value="Shikimate_dh_N"/>
    <property type="match status" value="1"/>
</dbReference>
<accession>A0ABY0NTW1</accession>
<sequence length="266" mass="28358">MLDMLSGETRVFVIIGHPIAQVKAPGGMTRGFAERGRNAVVIPIHVLPEDVDRFIDALGPIRNVDGIIATVPHKFAARRHCRVVSERADFLESTNIVRRHPDGGWYGDMSDGLGFVRAMMQTGCQPEGKRALLIGAGGAGSAIALQMLDSGVAELAIHDSDTARRDGLIAKLLKVHPGKVRAGSMDPSGFDIVANATPMGMKAGDPLPVEVDKLKSGIFVGDVITAPEVSPLLEIARSMGCRTQTGVGMFLAQRELMLDFLEGKAI</sequence>
<evidence type="ECO:0000313" key="6">
    <source>
        <dbReference type="Proteomes" id="UP000199468"/>
    </source>
</evidence>
<organism evidence="5 6">
    <name type="scientific">Bosea robiniae</name>
    <dbReference type="NCBI Taxonomy" id="1036780"/>
    <lineage>
        <taxon>Bacteria</taxon>
        <taxon>Pseudomonadati</taxon>
        <taxon>Pseudomonadota</taxon>
        <taxon>Alphaproteobacteria</taxon>
        <taxon>Hyphomicrobiales</taxon>
        <taxon>Boseaceae</taxon>
        <taxon>Bosea</taxon>
    </lineage>
</organism>
<gene>
    <name evidence="5" type="ORF">SAMN05421844_10321</name>
</gene>
<keyword evidence="6" id="KW-1185">Reference proteome</keyword>
<proteinExistence type="predicted"/>
<name>A0ABY0NTW1_9HYPH</name>
<protein>
    <submittedName>
        <fullName evidence="5">Shikimate dehydrogenase</fullName>
    </submittedName>
</protein>
<dbReference type="Proteomes" id="UP000199468">
    <property type="component" value="Unassembled WGS sequence"/>
</dbReference>
<dbReference type="InterPro" id="IPR022893">
    <property type="entry name" value="Shikimate_DH_fam"/>
</dbReference>
<keyword evidence="3" id="KW-0057">Aromatic amino acid biosynthesis</keyword>
<dbReference type="SUPFAM" id="SSF53223">
    <property type="entry name" value="Aminoacid dehydrogenase-like, N-terminal domain"/>
    <property type="match status" value="1"/>
</dbReference>
<evidence type="ECO:0000259" key="4">
    <source>
        <dbReference type="Pfam" id="PF08501"/>
    </source>
</evidence>
<evidence type="ECO:0000256" key="1">
    <source>
        <dbReference type="ARBA" id="ARBA00004871"/>
    </source>
</evidence>
<dbReference type="SUPFAM" id="SSF51735">
    <property type="entry name" value="NAD(P)-binding Rossmann-fold domains"/>
    <property type="match status" value="1"/>
</dbReference>
<dbReference type="RefSeq" id="WP_061970361.1">
    <property type="nucleotide sequence ID" value="NZ_FNBZ01000003.1"/>
</dbReference>
<dbReference type="PANTHER" id="PTHR21089">
    <property type="entry name" value="SHIKIMATE DEHYDROGENASE"/>
    <property type="match status" value="1"/>
</dbReference>
<comment type="caution">
    <text evidence="5">The sequence shown here is derived from an EMBL/GenBank/DDBJ whole genome shotgun (WGS) entry which is preliminary data.</text>
</comment>
<reference evidence="5 6" key="1">
    <citation type="submission" date="2016-10" db="EMBL/GenBank/DDBJ databases">
        <authorList>
            <person name="Varghese N."/>
            <person name="Submissions S."/>
        </authorList>
    </citation>
    <scope>NUCLEOTIDE SEQUENCE [LARGE SCALE GENOMIC DNA]</scope>
    <source>
        <strain evidence="5 6">DSM 26672</strain>
    </source>
</reference>
<dbReference type="InterPro" id="IPR046346">
    <property type="entry name" value="Aminoacid_DH-like_N_sf"/>
</dbReference>